<evidence type="ECO:0000256" key="2">
    <source>
        <dbReference type="ARBA" id="ARBA00022737"/>
    </source>
</evidence>
<keyword evidence="8" id="KW-1185">Reference proteome</keyword>
<evidence type="ECO:0000256" key="3">
    <source>
        <dbReference type="ARBA" id="ARBA00022837"/>
    </source>
</evidence>
<dbReference type="PROSITE" id="PS00678">
    <property type="entry name" value="WD_REPEATS_1"/>
    <property type="match status" value="4"/>
</dbReference>
<dbReference type="OrthoDB" id="75172at2759"/>
<evidence type="ECO:0000256" key="1">
    <source>
        <dbReference type="ARBA" id="ARBA00022574"/>
    </source>
</evidence>
<dbReference type="PROSITE" id="PS00018">
    <property type="entry name" value="EF_HAND_1"/>
    <property type="match status" value="2"/>
</dbReference>
<dbReference type="Pfam" id="PF00400">
    <property type="entry name" value="WD40"/>
    <property type="match status" value="5"/>
</dbReference>
<feature type="repeat" description="WD" evidence="4">
    <location>
        <begin position="657"/>
        <end position="692"/>
    </location>
</feature>
<dbReference type="InterPro" id="IPR001680">
    <property type="entry name" value="WD40_rpt"/>
</dbReference>
<feature type="domain" description="EF-hand" evidence="6">
    <location>
        <begin position="39"/>
        <end position="74"/>
    </location>
</feature>
<dbReference type="InterPro" id="IPR002048">
    <property type="entry name" value="EF_hand_dom"/>
</dbReference>
<dbReference type="SMART" id="SM00320">
    <property type="entry name" value="WD40"/>
    <property type="match status" value="14"/>
</dbReference>
<dbReference type="InterPro" id="IPR024977">
    <property type="entry name" value="Apc4-like_WD40_dom"/>
</dbReference>
<dbReference type="InterPro" id="IPR036322">
    <property type="entry name" value="WD40_repeat_dom_sf"/>
</dbReference>
<proteinExistence type="predicted"/>
<evidence type="ECO:0000256" key="4">
    <source>
        <dbReference type="PROSITE-ProRule" id="PRU00221"/>
    </source>
</evidence>
<dbReference type="EMBL" id="JWZX01000486">
    <property type="protein sequence ID" value="KOO52837.1"/>
    <property type="molecule type" value="Genomic_DNA"/>
</dbReference>
<dbReference type="Gene3D" id="2.130.10.10">
    <property type="entry name" value="YVTN repeat-like/Quinoprotein amine dehydrogenase"/>
    <property type="match status" value="4"/>
</dbReference>
<dbReference type="PROSITE" id="PS50294">
    <property type="entry name" value="WD_REPEATS_REGION"/>
    <property type="match status" value="4"/>
</dbReference>
<accession>A0A0M0LPK3</accession>
<feature type="repeat" description="WD" evidence="4">
    <location>
        <begin position="631"/>
        <end position="653"/>
    </location>
</feature>
<evidence type="ECO:0000313" key="7">
    <source>
        <dbReference type="EMBL" id="KOO52837.1"/>
    </source>
</evidence>
<feature type="domain" description="EF-hand" evidence="6">
    <location>
        <begin position="2"/>
        <end position="37"/>
    </location>
</feature>
<gene>
    <name evidence="7" type="ORF">Ctob_009787</name>
</gene>
<dbReference type="InterPro" id="IPR018247">
    <property type="entry name" value="EF_Hand_1_Ca_BS"/>
</dbReference>
<dbReference type="InterPro" id="IPR020472">
    <property type="entry name" value="WD40_PAC1"/>
</dbReference>
<feature type="repeat" description="WD" evidence="4">
    <location>
        <begin position="716"/>
        <end position="751"/>
    </location>
</feature>
<dbReference type="Pfam" id="PF12894">
    <property type="entry name" value="ANAPC4_WD40"/>
    <property type="match status" value="1"/>
</dbReference>
<feature type="repeat" description="WD" evidence="4">
    <location>
        <begin position="469"/>
        <end position="510"/>
    </location>
</feature>
<dbReference type="SMART" id="SM00054">
    <property type="entry name" value="EFh"/>
    <property type="match status" value="2"/>
</dbReference>
<dbReference type="GO" id="GO:0005509">
    <property type="term" value="F:calcium ion binding"/>
    <property type="evidence" value="ECO:0007669"/>
    <property type="project" value="InterPro"/>
</dbReference>
<dbReference type="CDD" id="cd00051">
    <property type="entry name" value="EFh"/>
    <property type="match status" value="1"/>
</dbReference>
<feature type="region of interest" description="Disordered" evidence="5">
    <location>
        <begin position="75"/>
        <end position="104"/>
    </location>
</feature>
<dbReference type="PROSITE" id="PS50082">
    <property type="entry name" value="WD_REPEATS_2"/>
    <property type="match status" value="6"/>
</dbReference>
<dbReference type="SUPFAM" id="SSF50978">
    <property type="entry name" value="WD40 repeat-like"/>
    <property type="match status" value="3"/>
</dbReference>
<keyword evidence="3" id="KW-0106">Calcium</keyword>
<feature type="repeat" description="WD" evidence="4">
    <location>
        <begin position="562"/>
        <end position="596"/>
    </location>
</feature>
<feature type="repeat" description="WD" evidence="4">
    <location>
        <begin position="339"/>
        <end position="380"/>
    </location>
</feature>
<keyword evidence="1 4" id="KW-0853">WD repeat</keyword>
<feature type="region of interest" description="Disordered" evidence="5">
    <location>
        <begin position="1065"/>
        <end position="1084"/>
    </location>
</feature>
<dbReference type="InterPro" id="IPR011992">
    <property type="entry name" value="EF-hand-dom_pair"/>
</dbReference>
<dbReference type="PRINTS" id="PR00320">
    <property type="entry name" value="GPROTEINBRPT"/>
</dbReference>
<dbReference type="CDD" id="cd00200">
    <property type="entry name" value="WD40"/>
    <property type="match status" value="1"/>
</dbReference>
<reference evidence="8" key="1">
    <citation type="journal article" date="2015" name="PLoS Genet.">
        <title>Genome Sequence and Transcriptome Analyses of Chrysochromulina tobin: Metabolic Tools for Enhanced Algal Fitness in the Prominent Order Prymnesiales (Haptophyceae).</title>
        <authorList>
            <person name="Hovde B.T."/>
            <person name="Deodato C.R."/>
            <person name="Hunsperger H.M."/>
            <person name="Ryken S.A."/>
            <person name="Yost W."/>
            <person name="Jha R.K."/>
            <person name="Patterson J."/>
            <person name="Monnat R.J. Jr."/>
            <person name="Barlow S.B."/>
            <person name="Starkenburg S.R."/>
            <person name="Cattolico R.A."/>
        </authorList>
    </citation>
    <scope>NUCLEOTIDE SEQUENCE</scope>
    <source>
        <strain evidence="8">CCMP291</strain>
    </source>
</reference>
<evidence type="ECO:0000313" key="8">
    <source>
        <dbReference type="Proteomes" id="UP000037460"/>
    </source>
</evidence>
<dbReference type="InterPro" id="IPR015943">
    <property type="entry name" value="WD40/YVTN_repeat-like_dom_sf"/>
</dbReference>
<dbReference type="Pfam" id="PF13499">
    <property type="entry name" value="EF-hand_7"/>
    <property type="match status" value="1"/>
</dbReference>
<dbReference type="Proteomes" id="UP000037460">
    <property type="component" value="Unassembled WGS sequence"/>
</dbReference>
<name>A0A0M0LPK3_9EUKA</name>
<feature type="compositionally biased region" description="Basic and acidic residues" evidence="5">
    <location>
        <begin position="88"/>
        <end position="104"/>
    </location>
</feature>
<keyword evidence="2" id="KW-0677">Repeat</keyword>
<protein>
    <recommendedName>
        <fullName evidence="6">EF-hand domain-containing protein</fullName>
    </recommendedName>
</protein>
<sequence>MQQLMNLKAAFNRADLDRGGTLDLNEFVLAFGGVLGRDMSKEQLTHLFMKIDANSDGTVDWDEFTNFMLLESQSSSGRNTTEGASKLTEVDPRNEPNPKHLHHSDMMDGILQLPKIERLFTYSRDGTVRVWKSDTLLHVKTIKVCESWVTSMTHFEVSNRIATSSTDRTISFYDASTEKFELVAQLTGLETSPLCLGSWNDQLKEKLLVGDDCGNVAIYDTSRPGKESETIISATSYRSTYEKGRHTDWITKVAYFADLSLMISCSLDGTLKLSELGRRNAVTRTLGESYGPFAPVKRGVYSFAWSSAAKVLASCGLERTIALWNPYSTVRSPKPLVLLMGHTASVQHVAMSEDGMELFSCGIDKCIKVWDMRSHKCVQTLYDKTNYRPEDKISAMAYDGHHHRLLTGTTRLRPWPLVKAAKRNNAARHEAPLVAALYNDNFHQVVSGDETSHVCVWDIEKGEMVFHFTELHETKMTAMAFDEAGRRLITAANDGTVRVWNFSNGQMLQQLRNEGHTETSCLAFIVEGQNRLVLAGGWNRKVVVWRDEQTASAAPVEPDRIMSGHDEDILSIAYSPPNLLVTSGYDGRLLVWNMDSAVLKFKLAIPHVQKLDVDQRAMWKVLFLERRSQALVSGSADGKLRFWNVTEGLLVWEMHANHKNGEGVVALATEPTNSFLFSGDSTGYLKVWDVSNFLNVTGIDQRSNVLEVAHWRAHGDRDHAVCIVTIDYVERQRLIMTGGSDGRIKLWRFDTSGGRSHVITGVKLDAFSVKLALVELTGLLPREMKLVCKGKTLKGDDEVPADATLMLLHQRPATGASYSIDFHEIITGQRRRDILARAEMSHDDLVQLALRSLNLAAGDEDVCLRFYLPHISMLMRVDLTLADYATALPEGRNLQLYLVPCPRGLRSDKPTSEPQAVARAEEEAAHERWRAQVEAEAEALQLALGRMMALPPSLLETEAAEGAAEPDSARADSAASRAACEEARARAACEAAGVPTRIRTGLMAAPEDLELLHPPSDVLAELAALEEYENDMRDLSALPYAQARELLVAAEEARFEERCALLRQQRRLKEENPKMTPPKLDRLG</sequence>
<evidence type="ECO:0000256" key="5">
    <source>
        <dbReference type="SAM" id="MobiDB-lite"/>
    </source>
</evidence>
<feature type="compositionally biased region" description="Basic and acidic residues" evidence="5">
    <location>
        <begin position="1067"/>
        <end position="1084"/>
    </location>
</feature>
<comment type="caution">
    <text evidence="7">The sequence shown here is derived from an EMBL/GenBank/DDBJ whole genome shotgun (WGS) entry which is preliminary data.</text>
</comment>
<dbReference type="PANTHER" id="PTHR44324:SF4">
    <property type="entry name" value="WD40 REPEAT DOMAIN 95"/>
    <property type="match status" value="1"/>
</dbReference>
<dbReference type="AlphaFoldDB" id="A0A0M0LPK3"/>
<dbReference type="SUPFAM" id="SSF47473">
    <property type="entry name" value="EF-hand"/>
    <property type="match status" value="1"/>
</dbReference>
<dbReference type="PROSITE" id="PS50222">
    <property type="entry name" value="EF_HAND_2"/>
    <property type="match status" value="2"/>
</dbReference>
<dbReference type="InterPro" id="IPR019775">
    <property type="entry name" value="WD40_repeat_CS"/>
</dbReference>
<dbReference type="Gene3D" id="1.10.238.10">
    <property type="entry name" value="EF-hand"/>
    <property type="match status" value="1"/>
</dbReference>
<dbReference type="PANTHER" id="PTHR44324">
    <property type="entry name" value="WD40 REPEAT DOMAIN 95"/>
    <property type="match status" value="1"/>
</dbReference>
<organism evidence="7 8">
    <name type="scientific">Chrysochromulina tobinii</name>
    <dbReference type="NCBI Taxonomy" id="1460289"/>
    <lineage>
        <taxon>Eukaryota</taxon>
        <taxon>Haptista</taxon>
        <taxon>Haptophyta</taxon>
        <taxon>Prymnesiophyceae</taxon>
        <taxon>Prymnesiales</taxon>
        <taxon>Chrysochromulinaceae</taxon>
        <taxon>Chrysochromulina</taxon>
    </lineage>
</organism>
<dbReference type="InterPro" id="IPR051242">
    <property type="entry name" value="WD-EF-hand_domain"/>
</dbReference>
<evidence type="ECO:0000259" key="6">
    <source>
        <dbReference type="PROSITE" id="PS50222"/>
    </source>
</evidence>